<dbReference type="PANTHER" id="PTHR10699">
    <property type="entry name" value="NEUROMODULIN"/>
    <property type="match status" value="1"/>
</dbReference>
<evidence type="ECO:0000256" key="1">
    <source>
        <dbReference type="SAM" id="MobiDB-lite"/>
    </source>
</evidence>
<evidence type="ECO:0000313" key="3">
    <source>
        <dbReference type="EMBL" id="KAK4885250.1"/>
    </source>
</evidence>
<dbReference type="Proteomes" id="UP001353858">
    <property type="component" value="Unassembled WGS sequence"/>
</dbReference>
<protein>
    <recommendedName>
        <fullName evidence="2">RIIa domain-containing protein</fullName>
    </recommendedName>
</protein>
<comment type="caution">
    <text evidence="3">The sequence shown here is derived from an EMBL/GenBank/DDBJ whole genome shotgun (WGS) entry which is preliminary data.</text>
</comment>
<feature type="compositionally biased region" description="Basic and acidic residues" evidence="1">
    <location>
        <begin position="139"/>
        <end position="167"/>
    </location>
</feature>
<dbReference type="InterPro" id="IPR003117">
    <property type="entry name" value="cAMP_dep_PK_reg_su_I/II_a/b"/>
</dbReference>
<dbReference type="Pfam" id="PF02197">
    <property type="entry name" value="RIIa"/>
    <property type="match status" value="1"/>
</dbReference>
<reference evidence="4" key="1">
    <citation type="submission" date="2023-01" db="EMBL/GenBank/DDBJ databases">
        <title>Key to firefly adult light organ development and bioluminescence: homeobox transcription factors regulate luciferase expression and transportation to peroxisome.</title>
        <authorList>
            <person name="Fu X."/>
        </authorList>
    </citation>
    <scope>NUCLEOTIDE SEQUENCE [LARGE SCALE GENOMIC DNA]</scope>
</reference>
<dbReference type="EMBL" id="JARPUR010000001">
    <property type="protein sequence ID" value="KAK4885250.1"/>
    <property type="molecule type" value="Genomic_DNA"/>
</dbReference>
<name>A0AAN7PBQ5_9COLE</name>
<feature type="region of interest" description="Disordered" evidence="1">
    <location>
        <begin position="103"/>
        <end position="170"/>
    </location>
</feature>
<accession>A0AAN7PBQ5</accession>
<evidence type="ECO:0000313" key="4">
    <source>
        <dbReference type="Proteomes" id="UP001353858"/>
    </source>
</evidence>
<evidence type="ECO:0000259" key="2">
    <source>
        <dbReference type="SMART" id="SM00394"/>
    </source>
</evidence>
<dbReference type="InterPro" id="IPR047579">
    <property type="entry name" value="DD_CABYR_SP17"/>
</dbReference>
<keyword evidence="4" id="KW-1185">Reference proteome</keyword>
<dbReference type="SUPFAM" id="SSF47391">
    <property type="entry name" value="Dimerization-anchoring domain of cAMP-dependent PK regulatory subunit"/>
    <property type="match status" value="1"/>
</dbReference>
<dbReference type="SMART" id="SM00394">
    <property type="entry name" value="RIIa"/>
    <property type="match status" value="1"/>
</dbReference>
<dbReference type="GO" id="GO:0005516">
    <property type="term" value="F:calmodulin binding"/>
    <property type="evidence" value="ECO:0007669"/>
    <property type="project" value="TreeGrafter"/>
</dbReference>
<gene>
    <name evidence="3" type="ORF">RN001_001521</name>
</gene>
<feature type="domain" description="RIIa" evidence="2">
    <location>
        <begin position="26"/>
        <end position="63"/>
    </location>
</feature>
<dbReference type="PANTHER" id="PTHR10699:SF11">
    <property type="entry name" value="IGLOO, ISOFORM A"/>
    <property type="match status" value="1"/>
</dbReference>
<sequence>MEIMSIPSTMEEQESGTVIKRLSVPIGLEELMSGLAKEVLHKQPQDIYTFASEHFARLLVLRDETSQIQRFVSAKFAHTTTNKSLVENKKTLSRQLSVCETYKNPTKKIQNKNNVDKNGKTKKRRSLRNKTNLIPVKENSSKHGWKDKSNSQESNKKESLHKNKNTNENKTVPVVLNTEISSINKDIIISAMQVPISENLNISKELKDTMNILPKNNNTMENIKKEEGTTFDKNKQKDETEMQNFQHEVDLSALTEKHGLQHSSELHDMLLLSVVDDSVNEYRKLPIVGESQCDLPITDIAATKIQSLWRGHTVRKQKFEIKVKDNGNKKDTLRKSKSLSDVKSNKTLPLVRSTSVTDSVISKTLDEDEEKLQSIEGIGSVQDHSEDLGIDSEKCSIDLKEKTNLILSDEECNTSEIYDVVVVEEELKPDITAFTLNENITDNNQIFDTVVAVNTSKMHDIVVIEEELKPQSAAFILNENMPDNQRHDTAVAEKHSELETNVCIAINQDMINTRKMHDNVVIEEKLKPETAAFTFKKNMTDNNQIHDKLVEKQSESENIGITINQNMFNTSEMHDAVVAEIELKPKSFVFTLNENTSNNNQIEETVVAENRTEFENVSLAINQNVQRNQIHDTVDAEAKSKFNNDLNHCHTMNKEDAPTEFVSTENRALTNISESYDTLIETKTLDSIKSNNNLSKIQKNVELISENLEQTSDEVVKLLEISGSDVIKITATDTNSGMNTPTELNVPIHLSDNTLKTKKIKIVEENLLKTDSLSRSSNMHDTFVVNNDIDKLATVETNAKLKNCTLLDHSTEVHNALLCNIVPLENFIEENVKNNSLNINNKETTKKCKNEILTIDIKTQPPQKEKLTNIADMTSNICLPDNDLSHTINLDFRDEKLSTLEIQNKLNHSNKQLQPQLEEARKLAKNLLKNTKPIDADDVNKNDNVVQENLTSTNFDNSQLSIELEKTEIVSQNSFDLQALCVFDTHMKDDKDAITILQYDASMLHSEISKVYEEDTNLTSGDTKIICPADQEKLIKINFDELKDSQSTYYLTSSSIVLDQQLALAAPSVLKKEQTESVSPEYIYIPLKDPVPTMGLDNLNINYIEDKNCEKLQNPLLKETQSLEEVSDSVTESVHIINELQQDCDCVETSVMSSRTRSTNEGPVEKVLGNVIDQQLAITVPTLTIQNVDFNDKVEEPKYIYIPLKDPNDKNINSDAVGDNTYDFISNSSSSGTFKSPSSNISSVSVELNNNKINNDVYKTKKSFDISKLRLELEEASKLPNYDKENNQDHDLSDDTILRLNSGIENINDNSKSSLRSNQLYTYEYQQTVHTRDESNPMRDIATIIQTTQISDDGLPLAIQLNQGPGQVFIIIDCNLE</sequence>
<dbReference type="CDD" id="cd23767">
    <property type="entry name" value="IQCD"/>
    <property type="match status" value="1"/>
</dbReference>
<dbReference type="PROSITE" id="PS50096">
    <property type="entry name" value="IQ"/>
    <property type="match status" value="1"/>
</dbReference>
<dbReference type="Gene3D" id="1.20.890.10">
    <property type="entry name" value="cAMP-dependent protein kinase regulatory subunit, dimerization-anchoring domain"/>
    <property type="match status" value="1"/>
</dbReference>
<dbReference type="CDD" id="cd12100">
    <property type="entry name" value="DD_CABYR_SP17"/>
    <property type="match status" value="1"/>
</dbReference>
<proteinExistence type="predicted"/>
<organism evidence="3 4">
    <name type="scientific">Aquatica leii</name>
    <dbReference type="NCBI Taxonomy" id="1421715"/>
    <lineage>
        <taxon>Eukaryota</taxon>
        <taxon>Metazoa</taxon>
        <taxon>Ecdysozoa</taxon>
        <taxon>Arthropoda</taxon>
        <taxon>Hexapoda</taxon>
        <taxon>Insecta</taxon>
        <taxon>Pterygota</taxon>
        <taxon>Neoptera</taxon>
        <taxon>Endopterygota</taxon>
        <taxon>Coleoptera</taxon>
        <taxon>Polyphaga</taxon>
        <taxon>Elateriformia</taxon>
        <taxon>Elateroidea</taxon>
        <taxon>Lampyridae</taxon>
        <taxon>Luciolinae</taxon>
        <taxon>Aquatica</taxon>
    </lineage>
</organism>